<dbReference type="InterPro" id="IPR051448">
    <property type="entry name" value="CdaR-like_regulators"/>
</dbReference>
<organism evidence="2 3">
    <name type="scientific">Planococcus glaciei</name>
    <dbReference type="NCBI Taxonomy" id="459472"/>
    <lineage>
        <taxon>Bacteria</taxon>
        <taxon>Bacillati</taxon>
        <taxon>Bacillota</taxon>
        <taxon>Bacilli</taxon>
        <taxon>Bacillales</taxon>
        <taxon>Caryophanaceae</taxon>
        <taxon>Planococcus</taxon>
    </lineage>
</organism>
<sequence length="299" mass="34202">MEKELFSLFPSFQLITEHPAKPAKGFFVFHHAEKECWFKIHKKDVSKRDYNLLTALFTEIKPEADMPSASRKWLAYLEHGGEPAVPAETEIRVIQLSFGEQTIEQKEIQEASCAFFGTSVQLVFSSSHEALLIERKTCTAHEPESFSSYMSALESDFYIKARIYIGKFQRADSRFPAHFATEKEWFRKASANGSAGRIYTMETLFPLHLTDQMPSHMKEVLVKEVLTPLGYDQEILQTVRAFFENGFNASVASKKLYIHRNTLQYRLNKFQEITGISLKDFNGALAAYCASMLAQEHKA</sequence>
<accession>A0A7H8Q7S4</accession>
<dbReference type="SUPFAM" id="SSF46689">
    <property type="entry name" value="Homeodomain-like"/>
    <property type="match status" value="1"/>
</dbReference>
<evidence type="ECO:0000313" key="2">
    <source>
        <dbReference type="EMBL" id="QKX50016.1"/>
    </source>
</evidence>
<name>A0A7H8Q7S4_9BACL</name>
<proteinExistence type="predicted"/>
<gene>
    <name evidence="2" type="ORF">HF394_05115</name>
</gene>
<dbReference type="Pfam" id="PF13556">
    <property type="entry name" value="HTH_30"/>
    <property type="match status" value="1"/>
</dbReference>
<dbReference type="AlphaFoldDB" id="A0A7H8Q7S4"/>
<dbReference type="Proteomes" id="UP000509222">
    <property type="component" value="Chromosome"/>
</dbReference>
<protein>
    <recommendedName>
        <fullName evidence="1">PucR C-terminal helix-turn-helix domain-containing protein</fullName>
    </recommendedName>
</protein>
<keyword evidence="3" id="KW-1185">Reference proteome</keyword>
<dbReference type="InterPro" id="IPR042070">
    <property type="entry name" value="PucR_C-HTH_sf"/>
</dbReference>
<feature type="domain" description="PucR C-terminal helix-turn-helix" evidence="1">
    <location>
        <begin position="236"/>
        <end position="290"/>
    </location>
</feature>
<dbReference type="PANTHER" id="PTHR33744:SF15">
    <property type="entry name" value="CARBOHYDRATE DIACID REGULATOR"/>
    <property type="match status" value="1"/>
</dbReference>
<dbReference type="InterPro" id="IPR025736">
    <property type="entry name" value="PucR_C-HTH_dom"/>
</dbReference>
<dbReference type="InterPro" id="IPR009057">
    <property type="entry name" value="Homeodomain-like_sf"/>
</dbReference>
<dbReference type="PANTHER" id="PTHR33744">
    <property type="entry name" value="CARBOHYDRATE DIACID REGULATOR"/>
    <property type="match status" value="1"/>
</dbReference>
<dbReference type="RefSeq" id="WP_176294154.1">
    <property type="nucleotide sequence ID" value="NZ_CP051177.1"/>
</dbReference>
<reference evidence="3" key="1">
    <citation type="submission" date="2020-06" db="EMBL/GenBank/DDBJ databases">
        <title>Isolation of Planomicrobium glaciei.</title>
        <authorList>
            <person name="Malisova L."/>
            <person name="Safrankova R."/>
            <person name="Jakubu V."/>
            <person name="Spanelova P."/>
        </authorList>
    </citation>
    <scope>NUCLEOTIDE SEQUENCE [LARGE SCALE GENOMIC DNA]</scope>
    <source>
        <strain evidence="3">NRL-ATB46093</strain>
    </source>
</reference>
<evidence type="ECO:0000259" key="1">
    <source>
        <dbReference type="Pfam" id="PF13556"/>
    </source>
</evidence>
<dbReference type="Gene3D" id="1.10.10.2840">
    <property type="entry name" value="PucR C-terminal helix-turn-helix domain"/>
    <property type="match status" value="1"/>
</dbReference>
<evidence type="ECO:0000313" key="3">
    <source>
        <dbReference type="Proteomes" id="UP000509222"/>
    </source>
</evidence>
<dbReference type="EMBL" id="CP051177">
    <property type="protein sequence ID" value="QKX50016.1"/>
    <property type="molecule type" value="Genomic_DNA"/>
</dbReference>